<comment type="similarity">
    <text evidence="1 4">Belongs to the glycosyl hydrolase 2 family.</text>
</comment>
<keyword evidence="5" id="KW-0732">Signal</keyword>
<keyword evidence="2 4" id="KW-0378">Hydrolase</keyword>
<protein>
    <submittedName>
        <fullName evidence="11">Beta-galactosidase</fullName>
    </submittedName>
</protein>
<dbReference type="Gene3D" id="3.20.20.80">
    <property type="entry name" value="Glycosidases"/>
    <property type="match status" value="1"/>
</dbReference>
<dbReference type="RefSeq" id="WP_027471409.1">
    <property type="nucleotide sequence ID" value="NZ_BAMD01000098.1"/>
</dbReference>
<evidence type="ECO:0000256" key="4">
    <source>
        <dbReference type="RuleBase" id="RU361154"/>
    </source>
</evidence>
<dbReference type="InterPro" id="IPR008979">
    <property type="entry name" value="Galactose-bd-like_sf"/>
</dbReference>
<evidence type="ECO:0000256" key="3">
    <source>
        <dbReference type="ARBA" id="ARBA00023295"/>
    </source>
</evidence>
<dbReference type="EMBL" id="BAMD01000098">
    <property type="protein sequence ID" value="GAF05576.1"/>
    <property type="molecule type" value="Genomic_DNA"/>
</dbReference>
<keyword evidence="12" id="KW-1185">Reference proteome</keyword>
<dbReference type="OrthoDB" id="9801077at2"/>
<dbReference type="InterPro" id="IPR006102">
    <property type="entry name" value="Ig-like_GH2"/>
</dbReference>
<evidence type="ECO:0000259" key="9">
    <source>
        <dbReference type="Pfam" id="PF16355"/>
    </source>
</evidence>
<evidence type="ECO:0000256" key="2">
    <source>
        <dbReference type="ARBA" id="ARBA00022801"/>
    </source>
</evidence>
<dbReference type="PANTHER" id="PTHR42732">
    <property type="entry name" value="BETA-GALACTOSIDASE"/>
    <property type="match status" value="1"/>
</dbReference>
<dbReference type="Pfam" id="PF02836">
    <property type="entry name" value="Glyco_hydro_2_C"/>
    <property type="match status" value="1"/>
</dbReference>
<evidence type="ECO:0000259" key="6">
    <source>
        <dbReference type="Pfam" id="PF00703"/>
    </source>
</evidence>
<dbReference type="InterPro" id="IPR017853">
    <property type="entry name" value="GH"/>
</dbReference>
<feature type="chain" id="PRO_5004904499" evidence="5">
    <location>
        <begin position="20"/>
        <end position="973"/>
    </location>
</feature>
<dbReference type="Pfam" id="PF02837">
    <property type="entry name" value="Glyco_hydro_2_N"/>
    <property type="match status" value="1"/>
</dbReference>
<sequence>MSKTNLLLALLILVTNAFSQNKQLPYGYPDSNRKKECINTGWKFHLGEPEAHYYKKETDDSKWENISIPHTLKPTSLTLDFSTDTKDQPTFHRSVGWYRKYIQVSATARKKIFLEFEGAHQVTDLWVNGKHVGQFAVTGYTPFHFDISDYVQRGKENLITLMVDNRRNENIPPDAGPFDYVKFSGLYRDVYLVETDPVHITYNWEKTNAGITITTPSVDPINMNATIHIKTFVRNENTTPKNCEVINRIIDKQGVVVLKLVSSQEIAPGSDIEFSQIGGIEDDLHLWDTHHPYLYRVNTEVRVDGKSADCLENRLGIRTFRLDNKKGFMLNEKPIDLIGFNRHQHYGYLGDALPNSLHYKDMLQFKQLGFNVMRTAHYPQDNAIMEACDELGILVYEEAPTWITMNNTKRWFANLETAARRMVRNHRNHPSIVIWGAGINHRGYVPQIHYAIKQEDPNRLTASQSARWTGWQASGLTDINANMLYGPFIWDRSEPMLAMEGHSGPQEVAIHKRDPKMTGIISWTAHAYYTFHPTHAKYKSMKDRTRSGAMTIFRQPKKGLLWYPSEMRKEPFLHIEQDWKKDIKILEVYSNADEVELFVNGESYLRQTPSSDSVYIGLDHPPYHFQISNYEAGELKAVGYKDGKEFVSQTIRTPGKAKKLQLIIDTIGRKFEADGSDILVAYARVLDNNGTWVKDSVGEVSFSITGPAKIYGNDANINANPMFIETGEAPILIQAGTNPGKITLRAKSKGLKSATATFRSVTKENDMILANAQAIYDFERLRVDLGAKDQLIQFGWTPWSSTDNQPSSIHLEAFGGIDASIKTNSDNGVLRWLGEMNVIGKYGFAYGEGVLGIDPKGMTLEFMHLPKGVYKLTTWHHAPRTNSDLMDTNVDKLKKLQIHKLPYAQEIYIQADDKEVSRVQTTEGKEMQFSPVATAETILVSDGTNPVRIVFKDGQSNKGVWLNAFELSEWFNK</sequence>
<feature type="domain" description="Glycosyl hydrolases family 2 sugar binding" evidence="8">
    <location>
        <begin position="77"/>
        <end position="194"/>
    </location>
</feature>
<gene>
    <name evidence="11" type="ORF">JCM21142_104316</name>
</gene>
<dbReference type="PANTHER" id="PTHR42732:SF1">
    <property type="entry name" value="BETA-MANNOSIDASE"/>
    <property type="match status" value="1"/>
</dbReference>
<dbReference type="Pfam" id="PF18565">
    <property type="entry name" value="Glyco_hydro2_C5"/>
    <property type="match status" value="1"/>
</dbReference>
<feature type="signal peptide" evidence="5">
    <location>
        <begin position="1"/>
        <end position="19"/>
    </location>
</feature>
<dbReference type="Pfam" id="PF16355">
    <property type="entry name" value="DUF4982"/>
    <property type="match status" value="1"/>
</dbReference>
<dbReference type="InterPro" id="IPR023230">
    <property type="entry name" value="Glyco_hydro_2_CS"/>
</dbReference>
<feature type="domain" description="Glycoside hydrolase family 2 immunoglobulin-like beta-sandwich" evidence="6">
    <location>
        <begin position="214"/>
        <end position="318"/>
    </location>
</feature>
<keyword evidence="3 4" id="KW-0326">Glycosidase</keyword>
<dbReference type="SUPFAM" id="SSF49303">
    <property type="entry name" value="beta-Galactosidase/glucuronidase domain"/>
    <property type="match status" value="1"/>
</dbReference>
<evidence type="ECO:0000259" key="10">
    <source>
        <dbReference type="Pfam" id="PF18565"/>
    </source>
</evidence>
<dbReference type="eggNOG" id="COG3250">
    <property type="taxonomic scope" value="Bacteria"/>
</dbReference>
<dbReference type="GO" id="GO:0005975">
    <property type="term" value="P:carbohydrate metabolic process"/>
    <property type="evidence" value="ECO:0007669"/>
    <property type="project" value="InterPro"/>
</dbReference>
<dbReference type="InterPro" id="IPR006103">
    <property type="entry name" value="Glyco_hydro_2_cat"/>
</dbReference>
<proteinExistence type="inferred from homology"/>
<feature type="domain" description="DUF4982" evidence="9">
    <location>
        <begin position="586"/>
        <end position="645"/>
    </location>
</feature>
<dbReference type="Gene3D" id="2.60.120.260">
    <property type="entry name" value="Galactose-binding domain-like"/>
    <property type="match status" value="1"/>
</dbReference>
<dbReference type="AlphaFoldDB" id="W7YLU1"/>
<evidence type="ECO:0000313" key="11">
    <source>
        <dbReference type="EMBL" id="GAF05576.1"/>
    </source>
</evidence>
<dbReference type="Pfam" id="PF00703">
    <property type="entry name" value="Glyco_hydro_2"/>
    <property type="match status" value="1"/>
</dbReference>
<evidence type="ECO:0000259" key="8">
    <source>
        <dbReference type="Pfam" id="PF02837"/>
    </source>
</evidence>
<dbReference type="GO" id="GO:0004553">
    <property type="term" value="F:hydrolase activity, hydrolyzing O-glycosyl compounds"/>
    <property type="evidence" value="ECO:0007669"/>
    <property type="project" value="InterPro"/>
</dbReference>
<dbReference type="STRING" id="869213.GCA_000517085_01632"/>
<dbReference type="InterPro" id="IPR032311">
    <property type="entry name" value="DUF4982"/>
</dbReference>
<dbReference type="InterPro" id="IPR051913">
    <property type="entry name" value="GH2_Domain-Containing"/>
</dbReference>
<dbReference type="InterPro" id="IPR013783">
    <property type="entry name" value="Ig-like_fold"/>
</dbReference>
<feature type="domain" description="Glycoside hydrolase family 2" evidence="10">
    <location>
        <begin position="670"/>
        <end position="756"/>
    </location>
</feature>
<comment type="caution">
    <text evidence="11">The sequence shown here is derived from an EMBL/GenBank/DDBJ whole genome shotgun (WGS) entry which is preliminary data.</text>
</comment>
<dbReference type="InterPro" id="IPR040605">
    <property type="entry name" value="Glyco_hydro2_dom5"/>
</dbReference>
<evidence type="ECO:0000259" key="7">
    <source>
        <dbReference type="Pfam" id="PF02836"/>
    </source>
</evidence>
<evidence type="ECO:0000256" key="5">
    <source>
        <dbReference type="SAM" id="SignalP"/>
    </source>
</evidence>
<dbReference type="SUPFAM" id="SSF51445">
    <property type="entry name" value="(Trans)glycosidases"/>
    <property type="match status" value="1"/>
</dbReference>
<organism evidence="11 12">
    <name type="scientific">Saccharicrinis fermentans DSM 9555 = JCM 21142</name>
    <dbReference type="NCBI Taxonomy" id="869213"/>
    <lineage>
        <taxon>Bacteria</taxon>
        <taxon>Pseudomonadati</taxon>
        <taxon>Bacteroidota</taxon>
        <taxon>Bacteroidia</taxon>
        <taxon>Marinilabiliales</taxon>
        <taxon>Marinilabiliaceae</taxon>
        <taxon>Saccharicrinis</taxon>
    </lineage>
</organism>
<accession>W7YLU1</accession>
<dbReference type="Gene3D" id="2.60.40.10">
    <property type="entry name" value="Immunoglobulins"/>
    <property type="match status" value="3"/>
</dbReference>
<name>W7YLU1_9BACT</name>
<dbReference type="InterPro" id="IPR006104">
    <property type="entry name" value="Glyco_hydro_2_N"/>
</dbReference>
<dbReference type="PROSITE" id="PS00719">
    <property type="entry name" value="GLYCOSYL_HYDROL_F2_1"/>
    <property type="match status" value="1"/>
</dbReference>
<evidence type="ECO:0000256" key="1">
    <source>
        <dbReference type="ARBA" id="ARBA00007401"/>
    </source>
</evidence>
<reference evidence="11 12" key="1">
    <citation type="journal article" date="2014" name="Genome Announc.">
        <title>Draft Genome Sequence of Cytophaga fermentans JCM 21142T, a Facultative Anaerobe Isolated from Marine Mud.</title>
        <authorList>
            <person name="Starns D."/>
            <person name="Oshima K."/>
            <person name="Suda W."/>
            <person name="Iino T."/>
            <person name="Yuki M."/>
            <person name="Inoue J."/>
            <person name="Kitamura K."/>
            <person name="Iida T."/>
            <person name="Darby A."/>
            <person name="Hattori M."/>
            <person name="Ohkuma M."/>
        </authorList>
    </citation>
    <scope>NUCLEOTIDE SEQUENCE [LARGE SCALE GENOMIC DNA]</scope>
    <source>
        <strain evidence="11 12">JCM 21142</strain>
    </source>
</reference>
<dbReference type="InterPro" id="IPR006101">
    <property type="entry name" value="Glyco_hydro_2"/>
</dbReference>
<feature type="domain" description="Glycoside hydrolase family 2 catalytic" evidence="7">
    <location>
        <begin position="325"/>
        <end position="484"/>
    </location>
</feature>
<dbReference type="Proteomes" id="UP000019402">
    <property type="component" value="Unassembled WGS sequence"/>
</dbReference>
<evidence type="ECO:0000313" key="12">
    <source>
        <dbReference type="Proteomes" id="UP000019402"/>
    </source>
</evidence>
<dbReference type="InterPro" id="IPR036156">
    <property type="entry name" value="Beta-gal/glucu_dom_sf"/>
</dbReference>
<dbReference type="PRINTS" id="PR00132">
    <property type="entry name" value="GLHYDRLASE2"/>
</dbReference>
<dbReference type="SUPFAM" id="SSF49785">
    <property type="entry name" value="Galactose-binding domain-like"/>
    <property type="match status" value="1"/>
</dbReference>